<protein>
    <submittedName>
        <fullName evidence="2">Uncharacterized protein</fullName>
    </submittedName>
</protein>
<proteinExistence type="predicted"/>
<keyword evidence="3" id="KW-1185">Reference proteome</keyword>
<keyword evidence="1" id="KW-0472">Membrane</keyword>
<sequence>MSLKNKTFPSSDLNTRRAIFSISVVFLFLFTSMGSGMGSSGVIISCGAGSGDILTFSILVLLGYQSDYF</sequence>
<evidence type="ECO:0000313" key="2">
    <source>
        <dbReference type="EMBL" id="RHZ49605.1"/>
    </source>
</evidence>
<dbReference type="AlphaFoldDB" id="A0A397GF50"/>
<reference evidence="2 3" key="1">
    <citation type="submission" date="2018-08" db="EMBL/GenBank/DDBJ databases">
        <title>Genome and evolution of the arbuscular mycorrhizal fungus Diversispora epigaea (formerly Glomus versiforme) and its bacterial endosymbionts.</title>
        <authorList>
            <person name="Sun X."/>
            <person name="Fei Z."/>
            <person name="Harrison M."/>
        </authorList>
    </citation>
    <scope>NUCLEOTIDE SEQUENCE [LARGE SCALE GENOMIC DNA]</scope>
    <source>
        <strain evidence="2 3">IT104</strain>
    </source>
</reference>
<name>A0A397GF50_9GLOM</name>
<dbReference type="EMBL" id="PQFF01000448">
    <property type="protein sequence ID" value="RHZ49605.1"/>
    <property type="molecule type" value="Genomic_DNA"/>
</dbReference>
<dbReference type="Proteomes" id="UP000266861">
    <property type="component" value="Unassembled WGS sequence"/>
</dbReference>
<evidence type="ECO:0000313" key="3">
    <source>
        <dbReference type="Proteomes" id="UP000266861"/>
    </source>
</evidence>
<gene>
    <name evidence="2" type="ORF">Glove_519g29</name>
</gene>
<accession>A0A397GF50</accession>
<keyword evidence="1" id="KW-1133">Transmembrane helix</keyword>
<feature type="transmembrane region" description="Helical" evidence="1">
    <location>
        <begin position="18"/>
        <end position="36"/>
    </location>
</feature>
<feature type="transmembrane region" description="Helical" evidence="1">
    <location>
        <begin position="42"/>
        <end position="64"/>
    </location>
</feature>
<organism evidence="2 3">
    <name type="scientific">Diversispora epigaea</name>
    <dbReference type="NCBI Taxonomy" id="1348612"/>
    <lineage>
        <taxon>Eukaryota</taxon>
        <taxon>Fungi</taxon>
        <taxon>Fungi incertae sedis</taxon>
        <taxon>Mucoromycota</taxon>
        <taxon>Glomeromycotina</taxon>
        <taxon>Glomeromycetes</taxon>
        <taxon>Diversisporales</taxon>
        <taxon>Diversisporaceae</taxon>
        <taxon>Diversispora</taxon>
    </lineage>
</organism>
<evidence type="ECO:0000256" key="1">
    <source>
        <dbReference type="SAM" id="Phobius"/>
    </source>
</evidence>
<keyword evidence="1" id="KW-0812">Transmembrane</keyword>
<comment type="caution">
    <text evidence="2">The sequence shown here is derived from an EMBL/GenBank/DDBJ whole genome shotgun (WGS) entry which is preliminary data.</text>
</comment>